<evidence type="ECO:0000313" key="8">
    <source>
        <dbReference type="EMBL" id="KAK4719116.1"/>
    </source>
</evidence>
<dbReference type="Pfam" id="PF24766">
    <property type="entry name" value="DUF7699"/>
    <property type="match status" value="1"/>
</dbReference>
<evidence type="ECO:0000256" key="4">
    <source>
        <dbReference type="PROSITE-ProRule" id="PRU00723"/>
    </source>
</evidence>
<dbReference type="PANTHER" id="PTHR35323">
    <property type="entry name" value="SAP DOMAIN-CONTAINING PROTEIN"/>
    <property type="match status" value="1"/>
</dbReference>
<gene>
    <name evidence="8" type="ORF">R3W88_017454</name>
</gene>
<evidence type="ECO:0000259" key="6">
    <source>
        <dbReference type="PROSITE" id="PS50103"/>
    </source>
</evidence>
<accession>A0AAV9L0K5</accession>
<dbReference type="PANTHER" id="PTHR35323:SF5">
    <property type="entry name" value="ZINC FINGER CCCH DOMAIN-CONTAINING PROTEIN 62"/>
    <property type="match status" value="1"/>
</dbReference>
<dbReference type="SUPFAM" id="SSF68906">
    <property type="entry name" value="SAP domain"/>
    <property type="match status" value="1"/>
</dbReference>
<evidence type="ECO:0000313" key="9">
    <source>
        <dbReference type="Proteomes" id="UP001311915"/>
    </source>
</evidence>
<dbReference type="PROSITE" id="PS50103">
    <property type="entry name" value="ZF_C3H1"/>
    <property type="match status" value="1"/>
</dbReference>
<protein>
    <recommendedName>
        <fullName evidence="10">Zinc finger CCCH domain-containing protein 62-like</fullName>
    </recommendedName>
</protein>
<proteinExistence type="predicted"/>
<feature type="zinc finger region" description="C3H1-type" evidence="4">
    <location>
        <begin position="467"/>
        <end position="494"/>
    </location>
</feature>
<dbReference type="AlphaFoldDB" id="A0AAV9L0K5"/>
<dbReference type="Pfam" id="PF18044">
    <property type="entry name" value="zf-CCCH_4"/>
    <property type="match status" value="1"/>
</dbReference>
<feature type="compositionally biased region" description="Polar residues" evidence="5">
    <location>
        <begin position="358"/>
        <end position="369"/>
    </location>
</feature>
<dbReference type="SUPFAM" id="SSF90229">
    <property type="entry name" value="CCCH zinc finger"/>
    <property type="match status" value="1"/>
</dbReference>
<dbReference type="InterPro" id="IPR056116">
    <property type="entry name" value="DUF7699"/>
</dbReference>
<feature type="region of interest" description="Disordered" evidence="5">
    <location>
        <begin position="1"/>
        <end position="27"/>
    </location>
</feature>
<dbReference type="PROSITE" id="PS50800">
    <property type="entry name" value="SAP"/>
    <property type="match status" value="1"/>
</dbReference>
<dbReference type="Gene3D" id="1.10.720.30">
    <property type="entry name" value="SAP domain"/>
    <property type="match status" value="1"/>
</dbReference>
<name>A0AAV9L0K5_9SOLN</name>
<feature type="compositionally biased region" description="Basic and acidic residues" evidence="5">
    <location>
        <begin position="264"/>
        <end position="288"/>
    </location>
</feature>
<evidence type="ECO:0000256" key="3">
    <source>
        <dbReference type="ARBA" id="ARBA00022833"/>
    </source>
</evidence>
<dbReference type="Proteomes" id="UP001311915">
    <property type="component" value="Unassembled WGS sequence"/>
</dbReference>
<dbReference type="InterPro" id="IPR003034">
    <property type="entry name" value="SAP_dom"/>
</dbReference>
<feature type="domain" description="SAP" evidence="7">
    <location>
        <begin position="97"/>
        <end position="131"/>
    </location>
</feature>
<dbReference type="Gene3D" id="2.30.30.1190">
    <property type="match status" value="1"/>
</dbReference>
<evidence type="ECO:0000256" key="2">
    <source>
        <dbReference type="ARBA" id="ARBA00022771"/>
    </source>
</evidence>
<evidence type="ECO:0008006" key="10">
    <source>
        <dbReference type="Google" id="ProtNLM"/>
    </source>
</evidence>
<keyword evidence="3 4" id="KW-0862">Zinc</keyword>
<dbReference type="SMART" id="SM00513">
    <property type="entry name" value="SAP"/>
    <property type="match status" value="1"/>
</dbReference>
<organism evidence="8 9">
    <name type="scientific">Solanum pinnatisectum</name>
    <name type="common">tansyleaf nightshade</name>
    <dbReference type="NCBI Taxonomy" id="50273"/>
    <lineage>
        <taxon>Eukaryota</taxon>
        <taxon>Viridiplantae</taxon>
        <taxon>Streptophyta</taxon>
        <taxon>Embryophyta</taxon>
        <taxon>Tracheophyta</taxon>
        <taxon>Spermatophyta</taxon>
        <taxon>Magnoliopsida</taxon>
        <taxon>eudicotyledons</taxon>
        <taxon>Gunneridae</taxon>
        <taxon>Pentapetalae</taxon>
        <taxon>asterids</taxon>
        <taxon>lamiids</taxon>
        <taxon>Solanales</taxon>
        <taxon>Solanaceae</taxon>
        <taxon>Solanoideae</taxon>
        <taxon>Solaneae</taxon>
        <taxon>Solanum</taxon>
    </lineage>
</organism>
<evidence type="ECO:0000256" key="5">
    <source>
        <dbReference type="SAM" id="MobiDB-lite"/>
    </source>
</evidence>
<dbReference type="InterPro" id="IPR000571">
    <property type="entry name" value="Znf_CCCH"/>
</dbReference>
<evidence type="ECO:0000256" key="1">
    <source>
        <dbReference type="ARBA" id="ARBA00022723"/>
    </source>
</evidence>
<keyword evidence="9" id="KW-1185">Reference proteome</keyword>
<dbReference type="InterPro" id="IPR036855">
    <property type="entry name" value="Znf_CCCH_sf"/>
</dbReference>
<evidence type="ECO:0000259" key="7">
    <source>
        <dbReference type="PROSITE" id="PS50800"/>
    </source>
</evidence>
<reference evidence="8 9" key="1">
    <citation type="submission" date="2023-10" db="EMBL/GenBank/DDBJ databases">
        <title>Genome-Wide Identification Analysis in wild type Solanum Pinnatisectum Reveals Some Genes Defensing Phytophthora Infestans.</title>
        <authorList>
            <person name="Sun C."/>
        </authorList>
    </citation>
    <scope>NUCLEOTIDE SEQUENCE [LARGE SCALE GENOMIC DNA]</scope>
    <source>
        <strain evidence="8">LQN</strain>
        <tissue evidence="8">Leaf</tissue>
    </source>
</reference>
<feature type="region of interest" description="Disordered" evidence="5">
    <location>
        <begin position="253"/>
        <end position="288"/>
    </location>
</feature>
<keyword evidence="2 4" id="KW-0863">Zinc-finger</keyword>
<sequence>MDSEVPYDVSESDSDYDSDDSQDDPTFDLLEETQSSLSKLSIKEEKSMDMSARRNVSKALEDCVEEEKDLDEIEPELDEKDKKSYETVQKIIKAGQIEKLKVEQCKVYLRKHGLRLTGTKDTLIQRIKEHTDILNGRGEEKYPPSSFVLNCKGDACTRDVVMFEQNVYEMFSIASRSATGPPCGTRIVAGRIVKESYGAKKQQHTFTVEVLWSKGEKPLSPLHPLLIKGRNLYRLKTLRQKWDDEAERQKILSEKHARGSVARSSRETRVQEKEMRKMRRENRVSTDYKEKKTVAEIKGKQLHSRSMNSLNKNDQPQVEVVYNGQKDEQKEFRNYTNVIIQENVYPRENRPEERHNQRQPLTNVNLNDRSSNREKHNSNMHMHYSNMHMPMWRGSSYGGNTNKYNIPTWRGYSDGSYNNCNTSRSPLQGHGHMYTGGHGHSQIYKSPQRTENWQARNGKRLFQGQREEQKKPCHFYAQGRCYYGHSCKYLHDSVDI</sequence>
<feature type="domain" description="C3H1-type" evidence="6">
    <location>
        <begin position="467"/>
        <end position="494"/>
    </location>
</feature>
<dbReference type="GO" id="GO:0008270">
    <property type="term" value="F:zinc ion binding"/>
    <property type="evidence" value="ECO:0007669"/>
    <property type="project" value="UniProtKB-KW"/>
</dbReference>
<keyword evidence="1 4" id="KW-0479">Metal-binding</keyword>
<feature type="compositionally biased region" description="Basic and acidic residues" evidence="5">
    <location>
        <begin position="346"/>
        <end position="356"/>
    </location>
</feature>
<dbReference type="InterPro" id="IPR041367">
    <property type="entry name" value="Znf-CCCH_4"/>
</dbReference>
<feature type="region of interest" description="Disordered" evidence="5">
    <location>
        <begin position="346"/>
        <end position="373"/>
    </location>
</feature>
<dbReference type="EMBL" id="JAWPEI010000008">
    <property type="protein sequence ID" value="KAK4719116.1"/>
    <property type="molecule type" value="Genomic_DNA"/>
</dbReference>
<dbReference type="InterPro" id="IPR036361">
    <property type="entry name" value="SAP_dom_sf"/>
</dbReference>
<comment type="caution">
    <text evidence="8">The sequence shown here is derived from an EMBL/GenBank/DDBJ whole genome shotgun (WGS) entry which is preliminary data.</text>
</comment>
<dbReference type="Pfam" id="PF02037">
    <property type="entry name" value="SAP"/>
    <property type="match status" value="1"/>
</dbReference>